<gene>
    <name evidence="1" type="ORF">BO66DRAFT_104557</name>
</gene>
<evidence type="ECO:0000313" key="2">
    <source>
        <dbReference type="Proteomes" id="UP000249661"/>
    </source>
</evidence>
<protein>
    <submittedName>
        <fullName evidence="1">Uncharacterized protein</fullName>
    </submittedName>
</protein>
<keyword evidence="2" id="KW-1185">Reference proteome</keyword>
<reference evidence="1" key="1">
    <citation type="submission" date="2018-02" db="EMBL/GenBank/DDBJ databases">
        <title>The genomes of Aspergillus section Nigri reveals drivers in fungal speciation.</title>
        <authorList>
            <consortium name="DOE Joint Genome Institute"/>
            <person name="Vesth T.C."/>
            <person name="Nybo J."/>
            <person name="Theobald S."/>
            <person name="Brandl J."/>
            <person name="Frisvad J.C."/>
            <person name="Nielsen K.F."/>
            <person name="Lyhne E.K."/>
            <person name="Kogle M.E."/>
            <person name="Kuo A."/>
            <person name="Riley R."/>
            <person name="Clum A."/>
            <person name="Nolan M."/>
            <person name="Lipzen A."/>
            <person name="Salamov A."/>
            <person name="Henrissat B."/>
            <person name="Wiebenga A."/>
            <person name="De vries R.P."/>
            <person name="Grigoriev I.V."/>
            <person name="Mortensen U.H."/>
            <person name="Andersen M.R."/>
            <person name="Baker S.E."/>
        </authorList>
    </citation>
    <scope>NUCLEOTIDE SEQUENCE</scope>
    <source>
        <strain evidence="1">CBS 121060</strain>
    </source>
</reference>
<name>A0ACD1H6T6_9EURO</name>
<dbReference type="EMBL" id="KZ824961">
    <property type="protein sequence ID" value="RAH69327.1"/>
    <property type="molecule type" value="Genomic_DNA"/>
</dbReference>
<proteinExistence type="predicted"/>
<accession>A0ACD1H6T6</accession>
<dbReference type="Proteomes" id="UP000249661">
    <property type="component" value="Unassembled WGS sequence"/>
</dbReference>
<organism evidence="1 2">
    <name type="scientific">Aspergillus aculeatinus CBS 121060</name>
    <dbReference type="NCBI Taxonomy" id="1448322"/>
    <lineage>
        <taxon>Eukaryota</taxon>
        <taxon>Fungi</taxon>
        <taxon>Dikarya</taxon>
        <taxon>Ascomycota</taxon>
        <taxon>Pezizomycotina</taxon>
        <taxon>Eurotiomycetes</taxon>
        <taxon>Eurotiomycetidae</taxon>
        <taxon>Eurotiales</taxon>
        <taxon>Aspergillaceae</taxon>
        <taxon>Aspergillus</taxon>
        <taxon>Aspergillus subgen. Circumdati</taxon>
    </lineage>
</organism>
<sequence length="128" mass="13918">MNYGGELYSDALRVMAWILRQRLPPTPHVLYTTIVFHTYETTQTGEASLHNCLTYARGATAALDHRSFRDHPVRELTRTIITRQKLAAVSPKGRNSPLSSISSGLTAGAGFSASRPARPRPPTGIGSA</sequence>
<evidence type="ECO:0000313" key="1">
    <source>
        <dbReference type="EMBL" id="RAH69327.1"/>
    </source>
</evidence>